<evidence type="ECO:0000256" key="1">
    <source>
        <dbReference type="SAM" id="Coils"/>
    </source>
</evidence>
<dbReference type="AlphaFoldDB" id="A0A917WYD8"/>
<sequence>MDHVADDIEQRLSVAAEVLREHEVTTHRVADLRVRIDQLAGRVAQLRERCVDEEKDVARLESLSLTRVLASLRGARDDLLARERAEADAARYRAAEAAARLDALRREHQAACARLGQLAGAPDAYAAVLDAKERHLTGAGDPRAGRLLALAEQRGRLTGELREVAEADQAARAAQEALQQVRRKLDSASGWSTYDTFFGGGMVASAMKHSRLDDAAQAAAHAERCLAALRTELADVPGVDVIAPRLAVGGLTRFVDIWCDNIFTDLAVRERITQAVQHVEQCRRLVGDVRVRLAQRAARDRAGLGAIENERKHLLASG</sequence>
<dbReference type="EMBL" id="BMNB01000010">
    <property type="protein sequence ID" value="GGM40331.1"/>
    <property type="molecule type" value="Genomic_DNA"/>
</dbReference>
<accession>A0A917WYD8</accession>
<keyword evidence="1" id="KW-0175">Coiled coil</keyword>
<protein>
    <submittedName>
        <fullName evidence="2">Uncharacterized protein</fullName>
    </submittedName>
</protein>
<name>A0A917WYD8_9ACTN</name>
<evidence type="ECO:0000313" key="2">
    <source>
        <dbReference type="EMBL" id="GGM40331.1"/>
    </source>
</evidence>
<feature type="coiled-coil region" evidence="1">
    <location>
        <begin position="87"/>
        <end position="114"/>
    </location>
</feature>
<dbReference type="PANTHER" id="PTHR21974:SF2">
    <property type="entry name" value="RE15880P"/>
    <property type="match status" value="1"/>
</dbReference>
<dbReference type="PANTHER" id="PTHR21974">
    <property type="entry name" value="RE15880P"/>
    <property type="match status" value="1"/>
</dbReference>
<organism evidence="2 3">
    <name type="scientific">Micromonospora sonchi</name>
    <dbReference type="NCBI Taxonomy" id="1763543"/>
    <lineage>
        <taxon>Bacteria</taxon>
        <taxon>Bacillati</taxon>
        <taxon>Actinomycetota</taxon>
        <taxon>Actinomycetes</taxon>
        <taxon>Micromonosporales</taxon>
        <taxon>Micromonosporaceae</taxon>
        <taxon>Micromonospora</taxon>
    </lineage>
</organism>
<proteinExistence type="predicted"/>
<evidence type="ECO:0000313" key="3">
    <source>
        <dbReference type="Proteomes" id="UP000608890"/>
    </source>
</evidence>
<dbReference type="Proteomes" id="UP000608890">
    <property type="component" value="Unassembled WGS sequence"/>
</dbReference>
<feature type="coiled-coil region" evidence="1">
    <location>
        <begin position="29"/>
        <end position="63"/>
    </location>
</feature>
<gene>
    <name evidence="2" type="ORF">GCM10011608_26440</name>
</gene>
<comment type="caution">
    <text evidence="2">The sequence shown here is derived from an EMBL/GenBank/DDBJ whole genome shotgun (WGS) entry which is preliminary data.</text>
</comment>
<keyword evidence="3" id="KW-1185">Reference proteome</keyword>
<reference evidence="2" key="1">
    <citation type="journal article" date="2014" name="Int. J. Syst. Evol. Microbiol.">
        <title>Complete genome sequence of Corynebacterium casei LMG S-19264T (=DSM 44701T), isolated from a smear-ripened cheese.</title>
        <authorList>
            <consortium name="US DOE Joint Genome Institute (JGI-PGF)"/>
            <person name="Walter F."/>
            <person name="Albersmeier A."/>
            <person name="Kalinowski J."/>
            <person name="Ruckert C."/>
        </authorList>
    </citation>
    <scope>NUCLEOTIDE SEQUENCE</scope>
    <source>
        <strain evidence="2">CGMCC 4.7312</strain>
    </source>
</reference>
<reference evidence="2" key="2">
    <citation type="submission" date="2020-09" db="EMBL/GenBank/DDBJ databases">
        <authorList>
            <person name="Sun Q."/>
            <person name="Zhou Y."/>
        </authorList>
    </citation>
    <scope>NUCLEOTIDE SEQUENCE</scope>
    <source>
        <strain evidence="2">CGMCC 4.7312</strain>
    </source>
</reference>